<comment type="caution">
    <text evidence="6">The sequence shown here is derived from an EMBL/GenBank/DDBJ whole genome shotgun (WGS) entry which is preliminary data.</text>
</comment>
<dbReference type="InterPro" id="IPR011993">
    <property type="entry name" value="PH-like_dom_sf"/>
</dbReference>
<dbReference type="SMART" id="SM00325">
    <property type="entry name" value="RhoGEF"/>
    <property type="match status" value="1"/>
</dbReference>
<dbReference type="Gene3D" id="2.30.29.30">
    <property type="entry name" value="Pleckstrin-homology domain (PH domain)/Phosphotyrosine-binding domain (PTB)"/>
    <property type="match status" value="1"/>
</dbReference>
<dbReference type="PANTHER" id="PTHR46572:SF1">
    <property type="entry name" value="RHO1 GUANINE NUCLEOTIDE EXCHANGE FACTOR TUS1"/>
    <property type="match status" value="1"/>
</dbReference>
<dbReference type="GO" id="GO:0005085">
    <property type="term" value="F:guanyl-nucleotide exchange factor activity"/>
    <property type="evidence" value="ECO:0007669"/>
    <property type="project" value="UniProtKB-KW"/>
</dbReference>
<feature type="region of interest" description="Disordered" evidence="3">
    <location>
        <begin position="684"/>
        <end position="716"/>
    </location>
</feature>
<keyword evidence="2" id="KW-0344">Guanine-nucleotide releasing factor</keyword>
<feature type="region of interest" description="Disordered" evidence="3">
    <location>
        <begin position="1"/>
        <end position="123"/>
    </location>
</feature>
<dbReference type="PANTHER" id="PTHR46572">
    <property type="entry name" value="RHO1 GDP-GTP EXCHANGE PROTEIN 1-RELATED"/>
    <property type="match status" value="1"/>
</dbReference>
<gene>
    <name evidence="6" type="ORF">BN980_GECA15s00648g</name>
</gene>
<name>A0A0J9XGJ0_GEOCN</name>
<dbReference type="Gene3D" id="1.20.900.10">
    <property type="entry name" value="Dbl homology (DH) domain"/>
    <property type="match status" value="1"/>
</dbReference>
<evidence type="ECO:0000259" key="5">
    <source>
        <dbReference type="PROSITE" id="PS50219"/>
    </source>
</evidence>
<feature type="compositionally biased region" description="Polar residues" evidence="3">
    <location>
        <begin position="298"/>
        <end position="316"/>
    </location>
</feature>
<sequence>MPISHIKRTPVGSPRSPSYNEVPHEPLTPLPQDAFANKKSNVIASKDTLSPTSANTSPRPSVNPSSFTSSVDPAYGHIKDESAHPQSTERMSVDYYGGTISNYLTQSPGSPQPPSEHHHQPYSPDQIRRASFNASDAPRLDNVSLDPLSTYIPDSLDESGPKKITHMADLLEQIQSYELGGTNVPSNSRFARTSSPKPGPPLPLKLNLSHSNFNTESSRNTSNPPSTPGLLSSAQFATAMRSPSIKVETPIEYNTIFGQSQSPPESRYSRSNSMIGQQATPDGAEPANTDEICPPSADTLTRSPSAPSRISNSTNAESPLYRTSSVFSYQNSVLTPCTTTQSVPELSEVKVSVNNSDWASYYKLSDEFTLTLGSRTVTLQNDFHNFIVLEENFVTSLKVFLELFEQGLLSTLDSERQKFKQEVFDPLHPILDLNEIELLLPLKEDQEKNGPFLTFNYSVVKTWIDKIKGPILDYARRYPYASQMCKEQLAKNARFKAFVNATSTQSRKLVLKDFSGLFESTRTRFGQYNLALKDIAKHIRKQNENDESLPKIEECIEELKQIMRTYDNIQGEVGSRLEITNLEKKLLFKDPDFKEGIFFGDEERKILFSGDAKLKKSEIDPLENIKLFLLDHFLFLTHPKGNGYLEVYTKPIHLEFLVIESVSEDPLFKSNAMAVVSKLTRNKSEASSQPRSASTTAIPAGSPILENGSSTATRATSVGDASRTFNQNAHLVYPIKLRNIATDQKYYVCTEKEITRKEWVKRICDAKMKYSLRARELKFDPLSIHVVDRTTFSTYEPQKPYLLTKGNPLSRALEEHKKLVGSQGFSSSLFPSSARNSSALSPIKSASSATRRPSSVTSSSGLNCSTEVDYNNMRMMFVGLNDGFYGCQLSSTGIPLNWVLIARVPSVFRMEAVEEKNMLFVLSNKTLYMYKFNEVVLCILTHGSIQSKTEVKVSPPVTINQSVDCFKAGMLSGRPFLFYSVYTSKSTITVLEITTENHKKKSSSIFSFSSKSHDKNFKELDILFTPTRNHAITFFNSNFCIHTDNSFEVMRLDIKRPFTIPVMESVHQVGVDQNLPEDDISELKKKIQEGRPISINKIPAHRMYTGENKTSSDFLLCYHKFGILCDEVGDLKSAKCINHHHKITAAHVWYPYLITFSDRLIEIRMLTGGADVHMLVQVVTGRNIRMLGQNGEDRLVFTMADPERPQGQLVLEFLLNDEVTDNQSTNTLTYL</sequence>
<dbReference type="AlphaFoldDB" id="A0A0J9XGJ0"/>
<feature type="region of interest" description="Disordered" evidence="3">
    <location>
        <begin position="256"/>
        <end position="316"/>
    </location>
</feature>
<dbReference type="PROSITE" id="PS50010">
    <property type="entry name" value="DH_2"/>
    <property type="match status" value="1"/>
</dbReference>
<feature type="domain" description="DH" evidence="4">
    <location>
        <begin position="378"/>
        <end position="569"/>
    </location>
</feature>
<feature type="compositionally biased region" description="Polar residues" evidence="3">
    <location>
        <begin position="256"/>
        <end position="280"/>
    </location>
</feature>
<evidence type="ECO:0000256" key="3">
    <source>
        <dbReference type="SAM" id="MobiDB-lite"/>
    </source>
</evidence>
<reference evidence="6" key="1">
    <citation type="submission" date="2014-03" db="EMBL/GenBank/DDBJ databases">
        <authorList>
            <person name="Casaregola S."/>
        </authorList>
    </citation>
    <scope>NUCLEOTIDE SEQUENCE [LARGE SCALE GENOMIC DNA]</scope>
    <source>
        <strain evidence="6">CLIB 918</strain>
    </source>
</reference>
<evidence type="ECO:0008006" key="8">
    <source>
        <dbReference type="Google" id="ProtNLM"/>
    </source>
</evidence>
<dbReference type="InterPro" id="IPR041675">
    <property type="entry name" value="PH_5"/>
</dbReference>
<dbReference type="EMBL" id="CCBN010000015">
    <property type="protein sequence ID" value="CDO56399.1"/>
    <property type="molecule type" value="Genomic_DNA"/>
</dbReference>
<dbReference type="SUPFAM" id="SSF48065">
    <property type="entry name" value="DBL homology domain (DH-domain)"/>
    <property type="match status" value="1"/>
</dbReference>
<dbReference type="InterPro" id="IPR001180">
    <property type="entry name" value="CNH_dom"/>
</dbReference>
<dbReference type="OrthoDB" id="660555at2759"/>
<dbReference type="InterPro" id="IPR052233">
    <property type="entry name" value="Rho-type_GEFs"/>
</dbReference>
<feature type="compositionally biased region" description="Polar residues" evidence="3">
    <location>
        <begin position="38"/>
        <end position="71"/>
    </location>
</feature>
<dbReference type="STRING" id="1173061.A0A0J9XGJ0"/>
<feature type="region of interest" description="Disordered" evidence="3">
    <location>
        <begin position="841"/>
        <end position="862"/>
    </location>
</feature>
<feature type="compositionally biased region" description="Polar residues" evidence="3">
    <location>
        <begin position="850"/>
        <end position="862"/>
    </location>
</feature>
<evidence type="ECO:0000259" key="4">
    <source>
        <dbReference type="PROSITE" id="PS50010"/>
    </source>
</evidence>
<organism evidence="6 7">
    <name type="scientific">Geotrichum candidum</name>
    <name type="common">Oospora lactis</name>
    <name type="synonym">Dipodascus geotrichum</name>
    <dbReference type="NCBI Taxonomy" id="1173061"/>
    <lineage>
        <taxon>Eukaryota</taxon>
        <taxon>Fungi</taxon>
        <taxon>Dikarya</taxon>
        <taxon>Ascomycota</taxon>
        <taxon>Saccharomycotina</taxon>
        <taxon>Dipodascomycetes</taxon>
        <taxon>Dipodascales</taxon>
        <taxon>Dipodascaceae</taxon>
        <taxon>Geotrichum</taxon>
    </lineage>
</organism>
<feature type="region of interest" description="Disordered" evidence="3">
    <location>
        <begin position="137"/>
        <end position="159"/>
    </location>
</feature>
<feature type="domain" description="CNH" evidence="5">
    <location>
        <begin position="859"/>
        <end position="1194"/>
    </location>
</feature>
<dbReference type="InterPro" id="IPR035899">
    <property type="entry name" value="DBL_dom_sf"/>
</dbReference>
<evidence type="ECO:0000256" key="2">
    <source>
        <dbReference type="ARBA" id="ARBA00022658"/>
    </source>
</evidence>
<dbReference type="PROSITE" id="PS50219">
    <property type="entry name" value="CNH"/>
    <property type="match status" value="1"/>
</dbReference>
<protein>
    <recommendedName>
        <fullName evidence="8">CNH domain-containing protein</fullName>
    </recommendedName>
</protein>
<dbReference type="Pfam" id="PF15405">
    <property type="entry name" value="PH_5"/>
    <property type="match status" value="1"/>
</dbReference>
<evidence type="ECO:0000313" key="6">
    <source>
        <dbReference type="EMBL" id="CDO56399.1"/>
    </source>
</evidence>
<dbReference type="SMART" id="SM00036">
    <property type="entry name" value="CNH"/>
    <property type="match status" value="1"/>
</dbReference>
<dbReference type="Pfam" id="PF00621">
    <property type="entry name" value="RhoGEF"/>
    <property type="match status" value="1"/>
</dbReference>
<accession>A0A0J9XGJ0</accession>
<keyword evidence="7" id="KW-1185">Reference proteome</keyword>
<dbReference type="Proteomes" id="UP000242525">
    <property type="component" value="Unassembled WGS sequence"/>
</dbReference>
<dbReference type="InterPro" id="IPR000219">
    <property type="entry name" value="DH_dom"/>
</dbReference>
<feature type="compositionally biased region" description="Polar residues" evidence="3">
    <location>
        <begin position="685"/>
        <end position="697"/>
    </location>
</feature>
<evidence type="ECO:0000256" key="1">
    <source>
        <dbReference type="ARBA" id="ARBA00022553"/>
    </source>
</evidence>
<proteinExistence type="predicted"/>
<feature type="region of interest" description="Disordered" evidence="3">
    <location>
        <begin position="180"/>
        <end position="231"/>
    </location>
</feature>
<feature type="compositionally biased region" description="Polar residues" evidence="3">
    <location>
        <begin position="183"/>
        <end position="195"/>
    </location>
</feature>
<dbReference type="Pfam" id="PF00780">
    <property type="entry name" value="CNH"/>
    <property type="match status" value="1"/>
</dbReference>
<feature type="compositionally biased region" description="Low complexity" evidence="3">
    <location>
        <begin position="204"/>
        <end position="224"/>
    </location>
</feature>
<keyword evidence="1" id="KW-0597">Phosphoprotein</keyword>
<feature type="compositionally biased region" description="Polar residues" evidence="3">
    <location>
        <begin position="707"/>
        <end position="716"/>
    </location>
</feature>
<evidence type="ECO:0000313" key="7">
    <source>
        <dbReference type="Proteomes" id="UP000242525"/>
    </source>
</evidence>